<gene>
    <name evidence="1" type="ORF">BXY41_1167</name>
</gene>
<evidence type="ECO:0008006" key="3">
    <source>
        <dbReference type="Google" id="ProtNLM"/>
    </source>
</evidence>
<sequence length="127" mass="14335">MLDISSLVYTRLVNEARLKKYLSGSGTTRNDTPSVFPYLYFKSLGQPTTSSSLQNKQCSISADFEITMYDSSSTSKAKQLIFLAADIMTELGFVLKYGPLEVDRSSTSEAYRWIARFHRTYCEGDLI</sequence>
<reference evidence="1 2" key="1">
    <citation type="submission" date="2018-02" db="EMBL/GenBank/DDBJ databases">
        <title>Genomic Encyclopedia of Archaeal and Bacterial Type Strains, Phase II (KMG-II): from individual species to whole genera.</title>
        <authorList>
            <person name="Goeker M."/>
        </authorList>
    </citation>
    <scope>NUCLEOTIDE SEQUENCE [LARGE SCALE GENOMIC DNA]</scope>
    <source>
        <strain evidence="1 2">DSM 3808</strain>
    </source>
</reference>
<evidence type="ECO:0000313" key="1">
    <source>
        <dbReference type="EMBL" id="PPK77469.1"/>
    </source>
</evidence>
<comment type="caution">
    <text evidence="1">The sequence shown here is derived from an EMBL/GenBank/DDBJ whole genome shotgun (WGS) entry which is preliminary data.</text>
</comment>
<evidence type="ECO:0000313" key="2">
    <source>
        <dbReference type="Proteomes" id="UP000237749"/>
    </source>
</evidence>
<keyword evidence="2" id="KW-1185">Reference proteome</keyword>
<dbReference type="Proteomes" id="UP000237749">
    <property type="component" value="Unassembled WGS sequence"/>
</dbReference>
<protein>
    <recommendedName>
        <fullName evidence="3">DUF3168 domain-containing protein</fullName>
    </recommendedName>
</protein>
<proteinExistence type="predicted"/>
<dbReference type="AlphaFoldDB" id="A0A2S6HJ17"/>
<organism evidence="1 2">
    <name type="scientific">Lacrimispora xylanisolvens</name>
    <dbReference type="NCBI Taxonomy" id="384636"/>
    <lineage>
        <taxon>Bacteria</taxon>
        <taxon>Bacillati</taxon>
        <taxon>Bacillota</taxon>
        <taxon>Clostridia</taxon>
        <taxon>Lachnospirales</taxon>
        <taxon>Lachnospiraceae</taxon>
        <taxon>Lacrimispora</taxon>
    </lineage>
</organism>
<accession>A0A2S6HJ17</accession>
<name>A0A2S6HJ17_9FIRM</name>
<dbReference type="EMBL" id="PTJA01000016">
    <property type="protein sequence ID" value="PPK77469.1"/>
    <property type="molecule type" value="Genomic_DNA"/>
</dbReference>